<proteinExistence type="predicted"/>
<dbReference type="InterPro" id="IPR029039">
    <property type="entry name" value="Flavoprotein-like_sf"/>
</dbReference>
<dbReference type="Pfam" id="PF12682">
    <property type="entry name" value="Flavodoxin_4"/>
    <property type="match status" value="1"/>
</dbReference>
<dbReference type="GO" id="GO:0010181">
    <property type="term" value="F:FMN binding"/>
    <property type="evidence" value="ECO:0007669"/>
    <property type="project" value="InterPro"/>
</dbReference>
<dbReference type="EMBL" id="LMVM01000023">
    <property type="protein sequence ID" value="PAV04404.1"/>
    <property type="molecule type" value="Genomic_DNA"/>
</dbReference>
<keyword evidence="3" id="KW-1185">Reference proteome</keyword>
<sequence>MKSIVLYYSRTGKTAATAKVIADKLSSEIIEVKDIKGRKGFIGYIKAALDARGMKTTPIEPNTINIADYDTICLGTPVWAGKPAPAINTIIKNMEIRGKDIILFITLGGNNYKDALNSMSKEVEAEGGNVIKTIAVIKSGNKTEADIANEINKIDLNI</sequence>
<dbReference type="RefSeq" id="WP_069585639.1">
    <property type="nucleotide sequence ID" value="NZ_LMVM01000023.1"/>
</dbReference>
<evidence type="ECO:0000313" key="2">
    <source>
        <dbReference type="EMBL" id="PAV04404.1"/>
    </source>
</evidence>
<dbReference type="PROSITE" id="PS50902">
    <property type="entry name" value="FLAVODOXIN_LIKE"/>
    <property type="match status" value="1"/>
</dbReference>
<dbReference type="SUPFAM" id="SSF52218">
    <property type="entry name" value="Flavoproteins"/>
    <property type="match status" value="1"/>
</dbReference>
<organism evidence="2 3">
    <name type="scientific">Methanobacterium bryantii</name>
    <dbReference type="NCBI Taxonomy" id="2161"/>
    <lineage>
        <taxon>Archaea</taxon>
        <taxon>Methanobacteriati</taxon>
        <taxon>Methanobacteriota</taxon>
        <taxon>Methanomada group</taxon>
        <taxon>Methanobacteria</taxon>
        <taxon>Methanobacteriales</taxon>
        <taxon>Methanobacteriaceae</taxon>
        <taxon>Methanobacterium</taxon>
    </lineage>
</organism>
<dbReference type="InterPro" id="IPR001226">
    <property type="entry name" value="Flavodoxin_CS"/>
</dbReference>
<dbReference type="InterPro" id="IPR008254">
    <property type="entry name" value="Flavodoxin/NO_synth"/>
</dbReference>
<dbReference type="AlphaFoldDB" id="A0A2A2H520"/>
<dbReference type="Proteomes" id="UP000217784">
    <property type="component" value="Unassembled WGS sequence"/>
</dbReference>
<dbReference type="PROSITE" id="PS00201">
    <property type="entry name" value="FLAVODOXIN"/>
    <property type="match status" value="1"/>
</dbReference>
<protein>
    <recommendedName>
        <fullName evidence="1">Flavodoxin-like domain-containing protein</fullName>
    </recommendedName>
</protein>
<name>A0A2A2H520_METBR</name>
<accession>A0A2A2H520</accession>
<dbReference type="PANTHER" id="PTHR39201">
    <property type="entry name" value="EXPORTED PROTEIN-RELATED"/>
    <property type="match status" value="1"/>
</dbReference>
<dbReference type="GO" id="GO:0009055">
    <property type="term" value="F:electron transfer activity"/>
    <property type="evidence" value="ECO:0007669"/>
    <property type="project" value="InterPro"/>
</dbReference>
<feature type="domain" description="Flavodoxin-like" evidence="1">
    <location>
        <begin position="3"/>
        <end position="158"/>
    </location>
</feature>
<comment type="caution">
    <text evidence="2">The sequence shown here is derived from an EMBL/GenBank/DDBJ whole genome shotgun (WGS) entry which is preliminary data.</text>
</comment>
<dbReference type="PANTHER" id="PTHR39201:SF1">
    <property type="entry name" value="FLAVODOXIN-LIKE DOMAIN-CONTAINING PROTEIN"/>
    <property type="match status" value="1"/>
</dbReference>
<dbReference type="OrthoDB" id="73155at2157"/>
<dbReference type="Gene3D" id="3.40.50.360">
    <property type="match status" value="1"/>
</dbReference>
<evidence type="ECO:0000313" key="3">
    <source>
        <dbReference type="Proteomes" id="UP000217784"/>
    </source>
</evidence>
<evidence type="ECO:0000259" key="1">
    <source>
        <dbReference type="PROSITE" id="PS50902"/>
    </source>
</evidence>
<reference evidence="2 3" key="1">
    <citation type="journal article" date="2017" name="BMC Genomics">
        <title>Genomic analysis of methanogenic archaea reveals a shift towards energy conservation.</title>
        <authorList>
            <person name="Gilmore S.P."/>
            <person name="Henske J.K."/>
            <person name="Sexton J.A."/>
            <person name="Solomon K.V."/>
            <person name="Seppala S."/>
            <person name="Yoo J.I."/>
            <person name="Huyett L.M."/>
            <person name="Pressman A."/>
            <person name="Cogan J.Z."/>
            <person name="Kivenson V."/>
            <person name="Peng X."/>
            <person name="Tan Y."/>
            <person name="Valentine D.L."/>
            <person name="O'Malley M.A."/>
        </authorList>
    </citation>
    <scope>NUCLEOTIDE SEQUENCE [LARGE SCALE GENOMIC DNA]</scope>
    <source>
        <strain evidence="2 3">M.o.H.</strain>
    </source>
</reference>
<gene>
    <name evidence="2" type="ORF">ASJ80_06050</name>
</gene>